<dbReference type="EMBL" id="VGLS01000973">
    <property type="protein sequence ID" value="MBM3226603.1"/>
    <property type="molecule type" value="Genomic_DNA"/>
</dbReference>
<dbReference type="AlphaFoldDB" id="A0A938B6D9"/>
<keyword evidence="3" id="KW-0456">Lyase</keyword>
<dbReference type="PANTHER" id="PTHR37690">
    <property type="entry name" value="CHORISMATE DEHYDRATASE"/>
    <property type="match status" value="1"/>
</dbReference>
<reference evidence="4" key="1">
    <citation type="submission" date="2019-03" db="EMBL/GenBank/DDBJ databases">
        <title>Lake Tanganyika Metagenome-Assembled Genomes (MAGs).</title>
        <authorList>
            <person name="Tran P."/>
        </authorList>
    </citation>
    <scope>NUCLEOTIDE SEQUENCE</scope>
    <source>
        <strain evidence="4">K_DeepCast_65m_m2_066</strain>
    </source>
</reference>
<accession>A0A938B6D9</accession>
<dbReference type="SUPFAM" id="SSF53850">
    <property type="entry name" value="Periplasmic binding protein-like II"/>
    <property type="match status" value="1"/>
</dbReference>
<dbReference type="Gene3D" id="3.40.190.10">
    <property type="entry name" value="Periplasmic binding protein-like II"/>
    <property type="match status" value="2"/>
</dbReference>
<comment type="pathway">
    <text evidence="1">Quinol/quinone metabolism; menaquinone biosynthesis.</text>
</comment>
<evidence type="ECO:0008006" key="6">
    <source>
        <dbReference type="Google" id="ProtNLM"/>
    </source>
</evidence>
<evidence type="ECO:0000313" key="4">
    <source>
        <dbReference type="EMBL" id="MBM3226603.1"/>
    </source>
</evidence>
<dbReference type="GO" id="GO:0009234">
    <property type="term" value="P:menaquinone biosynthetic process"/>
    <property type="evidence" value="ECO:0007669"/>
    <property type="project" value="UniProtKB-KW"/>
</dbReference>
<name>A0A938B6D9_UNCTE</name>
<sequence>MALRIGRVPYLHTEPFYVGMRRRDVTLCPLVASAIAGAAHKGEIDAAPVPLVHCPGLADTWQPVAGFCIASAQQAGSCLLHARQPISALSGVSIGIPDEAATAVRLLDVLLQRKYHIQPGPYVSPQAAPEALLLMGNEGLRQRRGGAGFAHTYDLGAEWHAWTGLPCVFARWMVRREVSTADRTKLEEMLYVGLEEGVNALCELAKPRQDLLMLPRDVVTYIQGFRYYIGRAEEQAIEQFQHYIQ</sequence>
<protein>
    <recommendedName>
        <fullName evidence="6">Chorismate dehydratase</fullName>
    </recommendedName>
</protein>
<dbReference type="PANTHER" id="PTHR37690:SF1">
    <property type="entry name" value="CHORISMATE DEHYDRATASE"/>
    <property type="match status" value="1"/>
</dbReference>
<dbReference type="InterPro" id="IPR030868">
    <property type="entry name" value="MqnA"/>
</dbReference>
<dbReference type="GO" id="GO:0016829">
    <property type="term" value="F:lyase activity"/>
    <property type="evidence" value="ECO:0007669"/>
    <property type="project" value="UniProtKB-KW"/>
</dbReference>
<organism evidence="4 5">
    <name type="scientific">Tectimicrobiota bacterium</name>
    <dbReference type="NCBI Taxonomy" id="2528274"/>
    <lineage>
        <taxon>Bacteria</taxon>
        <taxon>Pseudomonadati</taxon>
        <taxon>Nitrospinota/Tectimicrobiota group</taxon>
        <taxon>Candidatus Tectimicrobiota</taxon>
    </lineage>
</organism>
<dbReference type="Proteomes" id="UP000712673">
    <property type="component" value="Unassembled WGS sequence"/>
</dbReference>
<gene>
    <name evidence="4" type="ORF">FJZ47_22800</name>
</gene>
<proteinExistence type="predicted"/>
<comment type="caution">
    <text evidence="4">The sequence shown here is derived from an EMBL/GenBank/DDBJ whole genome shotgun (WGS) entry which is preliminary data.</text>
</comment>
<evidence type="ECO:0000256" key="1">
    <source>
        <dbReference type="ARBA" id="ARBA00004863"/>
    </source>
</evidence>
<evidence type="ECO:0000256" key="2">
    <source>
        <dbReference type="ARBA" id="ARBA00022428"/>
    </source>
</evidence>
<dbReference type="InterPro" id="IPR003773">
    <property type="entry name" value="Menaquinone_biosynth"/>
</dbReference>
<keyword evidence="2" id="KW-0474">Menaquinone biosynthesis</keyword>
<dbReference type="Pfam" id="PF02621">
    <property type="entry name" value="VitK2_biosynth"/>
    <property type="match status" value="1"/>
</dbReference>
<evidence type="ECO:0000256" key="3">
    <source>
        <dbReference type="ARBA" id="ARBA00023239"/>
    </source>
</evidence>
<evidence type="ECO:0000313" key="5">
    <source>
        <dbReference type="Proteomes" id="UP000712673"/>
    </source>
</evidence>